<feature type="domain" description="Proline dehydrogenase" evidence="2">
    <location>
        <begin position="92"/>
        <end position="387"/>
    </location>
</feature>
<dbReference type="SUPFAM" id="SSF51730">
    <property type="entry name" value="FAD-linked oxidoreductase"/>
    <property type="match status" value="1"/>
</dbReference>
<accession>A0A644WE78</accession>
<gene>
    <name evidence="3" type="ORF">SDC9_48401</name>
</gene>
<evidence type="ECO:0000259" key="2">
    <source>
        <dbReference type="Pfam" id="PF01619"/>
    </source>
</evidence>
<dbReference type="PANTHER" id="PTHR13914">
    <property type="entry name" value="PROLINE OXIDASE"/>
    <property type="match status" value="1"/>
</dbReference>
<dbReference type="GO" id="GO:0010133">
    <property type="term" value="P:L-proline catabolic process to L-glutamate"/>
    <property type="evidence" value="ECO:0007669"/>
    <property type="project" value="TreeGrafter"/>
</dbReference>
<evidence type="ECO:0000313" key="3">
    <source>
        <dbReference type="EMBL" id="MPM02156.1"/>
    </source>
</evidence>
<dbReference type="PANTHER" id="PTHR13914:SF0">
    <property type="entry name" value="PROLINE DEHYDROGENASE 1, MITOCHONDRIAL"/>
    <property type="match status" value="1"/>
</dbReference>
<name>A0A644WE78_9ZZZZ</name>
<organism evidence="3">
    <name type="scientific">bioreactor metagenome</name>
    <dbReference type="NCBI Taxonomy" id="1076179"/>
    <lineage>
        <taxon>unclassified sequences</taxon>
        <taxon>metagenomes</taxon>
        <taxon>ecological metagenomes</taxon>
    </lineage>
</organism>
<dbReference type="Pfam" id="PF01619">
    <property type="entry name" value="Pro_dh"/>
    <property type="match status" value="1"/>
</dbReference>
<comment type="caution">
    <text evidence="3">The sequence shown here is derived from an EMBL/GenBank/DDBJ whole genome shotgun (WGS) entry which is preliminary data.</text>
</comment>
<protein>
    <recommendedName>
        <fullName evidence="2">Proline dehydrogenase domain-containing protein</fullName>
    </recommendedName>
</protein>
<dbReference type="InterPro" id="IPR029041">
    <property type="entry name" value="FAD-linked_oxidoreductase-like"/>
</dbReference>
<dbReference type="GO" id="GO:0005739">
    <property type="term" value="C:mitochondrion"/>
    <property type="evidence" value="ECO:0007669"/>
    <property type="project" value="TreeGrafter"/>
</dbReference>
<keyword evidence="1" id="KW-0560">Oxidoreductase</keyword>
<dbReference type="AlphaFoldDB" id="A0A644WE78"/>
<dbReference type="Gene3D" id="3.20.20.220">
    <property type="match status" value="1"/>
</dbReference>
<dbReference type="GO" id="GO:0071949">
    <property type="term" value="F:FAD binding"/>
    <property type="evidence" value="ECO:0007669"/>
    <property type="project" value="TreeGrafter"/>
</dbReference>
<dbReference type="InterPro" id="IPR015659">
    <property type="entry name" value="Proline_oxidase"/>
</dbReference>
<reference evidence="3" key="1">
    <citation type="submission" date="2019-08" db="EMBL/GenBank/DDBJ databases">
        <authorList>
            <person name="Kucharzyk K."/>
            <person name="Murdoch R.W."/>
            <person name="Higgins S."/>
            <person name="Loffler F."/>
        </authorList>
    </citation>
    <scope>NUCLEOTIDE SEQUENCE</scope>
</reference>
<sequence length="406" mass="46366">MKTIGPSVVVNLTKKQMPDFYNTEIAFRQMDDQELKRNLRIFGLMRFPLLIIAGKPLIRIANVLHFPLKPFLGNIYRIFTAGRTLEEAVPVMEKLKAAGIMSVPDYSAESGGGDAARDAVAEEIKRTIILASQKREMIPFAVFKPSGISNPELLSKKSAGKTLNDEENMEWKALYARWENIFSLAADKKVSVMVDSEESWTQQAVDDLIFEFMLRFNKDMPVVINTLQMYRHDRLEFLDKTIAFARDNNLFAGIKFVRGAYHEKENRYANARKIIPAVYQSKTKTDAAYNQALSIALKNIDLLTIVCATHNEESVRVLTREMKSANIAVNDRRIWFSQLHGMSNHISFALAAGNYNVAKYLPYAPIRVIMPYLIRRAEENTAVMGQTLREFELLKKESERRKSLKI</sequence>
<dbReference type="EMBL" id="VSSQ01000848">
    <property type="protein sequence ID" value="MPM02156.1"/>
    <property type="molecule type" value="Genomic_DNA"/>
</dbReference>
<dbReference type="InterPro" id="IPR002872">
    <property type="entry name" value="Proline_DH_dom"/>
</dbReference>
<evidence type="ECO:0000256" key="1">
    <source>
        <dbReference type="ARBA" id="ARBA00023002"/>
    </source>
</evidence>
<dbReference type="GO" id="GO:0004657">
    <property type="term" value="F:proline dehydrogenase activity"/>
    <property type="evidence" value="ECO:0007669"/>
    <property type="project" value="InterPro"/>
</dbReference>
<proteinExistence type="predicted"/>